<proteinExistence type="inferred from homology"/>
<dbReference type="Gene3D" id="3.40.50.11270">
    <property type="match status" value="1"/>
</dbReference>
<dbReference type="AlphaFoldDB" id="E8RKD0"/>
<feature type="binding site" evidence="5">
    <location>
        <position position="221"/>
    </location>
    <ligand>
        <name>dimethylallyl diphosphate</name>
        <dbReference type="ChEBI" id="CHEBI:57623"/>
    </ligand>
</feature>
<feature type="binding site" evidence="5">
    <location>
        <position position="221"/>
    </location>
    <ligand>
        <name>isopentenyl diphosphate</name>
        <dbReference type="ChEBI" id="CHEBI:128769"/>
    </ligand>
</feature>
<dbReference type="GO" id="GO:0016114">
    <property type="term" value="P:terpenoid biosynthetic process"/>
    <property type="evidence" value="ECO:0007669"/>
    <property type="project" value="UniProtKB-UniRule"/>
</dbReference>
<dbReference type="STRING" id="546269.HMPREF0389_01732"/>
<feature type="binding site" evidence="5">
    <location>
        <position position="164"/>
    </location>
    <ligand>
        <name>(2E)-4-hydroxy-3-methylbut-2-enyl diphosphate</name>
        <dbReference type="ChEBI" id="CHEBI:128753"/>
    </ligand>
</feature>
<feature type="binding site" evidence="5">
    <location>
        <position position="12"/>
    </location>
    <ligand>
        <name>[4Fe-4S] cluster</name>
        <dbReference type="ChEBI" id="CHEBI:49883"/>
    </ligand>
</feature>
<name>E8RKD0_FILAD</name>
<comment type="similarity">
    <text evidence="5">Belongs to the IspH family.</text>
</comment>
<feature type="binding site" evidence="5">
    <location>
        <position position="220"/>
    </location>
    <ligand>
        <name>(2E)-4-hydroxy-3-methylbut-2-enyl diphosphate</name>
        <dbReference type="ChEBI" id="CHEBI:128753"/>
    </ligand>
</feature>
<dbReference type="Proteomes" id="UP000007468">
    <property type="component" value="Chromosome"/>
</dbReference>
<accession>E8RKD0</accession>
<organism evidence="6 7">
    <name type="scientific">Filifactor alocis (strain ATCC 35896 / CCUG 47790 / D40 B5)</name>
    <name type="common">Fusobacterium alocis</name>
    <dbReference type="NCBI Taxonomy" id="546269"/>
    <lineage>
        <taxon>Bacteria</taxon>
        <taxon>Bacillati</taxon>
        <taxon>Bacillota</taxon>
        <taxon>Clostridia</taxon>
        <taxon>Peptostreptococcales</taxon>
        <taxon>Filifactoraceae</taxon>
        <taxon>Filifactor</taxon>
    </lineage>
</organism>
<dbReference type="PANTHER" id="PTHR30426:SF0">
    <property type="entry name" value="4-HYDROXY-3-METHYLBUT-2-ENYL DIPHOSPHATE REDUCTASE"/>
    <property type="match status" value="1"/>
</dbReference>
<feature type="binding site" evidence="5">
    <location>
        <position position="97"/>
    </location>
    <ligand>
        <name>[4Fe-4S] cluster</name>
        <dbReference type="ChEBI" id="CHEBI:49883"/>
    </ligand>
</feature>
<comment type="catalytic activity">
    <reaction evidence="5">
        <text>isopentenyl diphosphate + 2 oxidized [2Fe-2S]-[ferredoxin] + H2O = (2E)-4-hydroxy-3-methylbut-2-enyl diphosphate + 2 reduced [2Fe-2S]-[ferredoxin] + 2 H(+)</text>
        <dbReference type="Rhea" id="RHEA:24488"/>
        <dbReference type="Rhea" id="RHEA-COMP:10000"/>
        <dbReference type="Rhea" id="RHEA-COMP:10001"/>
        <dbReference type="ChEBI" id="CHEBI:15377"/>
        <dbReference type="ChEBI" id="CHEBI:15378"/>
        <dbReference type="ChEBI" id="CHEBI:33737"/>
        <dbReference type="ChEBI" id="CHEBI:33738"/>
        <dbReference type="ChEBI" id="CHEBI:128753"/>
        <dbReference type="ChEBI" id="CHEBI:128769"/>
        <dbReference type="EC" id="1.17.7.4"/>
    </reaction>
</comment>
<dbReference type="OrthoDB" id="9804077at2"/>
<dbReference type="Gene3D" id="3.40.1010.20">
    <property type="entry name" value="4-hydroxy-3-methylbut-2-enyl diphosphate reductase, catalytic domain"/>
    <property type="match status" value="2"/>
</dbReference>
<feature type="binding site" evidence="5">
    <location>
        <position position="75"/>
    </location>
    <ligand>
        <name>(2E)-4-hydroxy-3-methylbut-2-enyl diphosphate</name>
        <dbReference type="ChEBI" id="CHEBI:128753"/>
    </ligand>
</feature>
<dbReference type="GO" id="GO:0051539">
    <property type="term" value="F:4 iron, 4 sulfur cluster binding"/>
    <property type="evidence" value="ECO:0007669"/>
    <property type="project" value="UniProtKB-UniRule"/>
</dbReference>
<feature type="binding site" evidence="5">
    <location>
        <position position="222"/>
    </location>
    <ligand>
        <name>(2E)-4-hydroxy-3-methylbut-2-enyl diphosphate</name>
        <dbReference type="ChEBI" id="CHEBI:128753"/>
    </ligand>
</feature>
<dbReference type="RefSeq" id="WP_014262750.1">
    <property type="nucleotide sequence ID" value="NC_016630.1"/>
</dbReference>
<dbReference type="GO" id="GO:0051745">
    <property type="term" value="F:4-hydroxy-3-methylbut-2-enyl diphosphate reductase activity"/>
    <property type="evidence" value="ECO:0007669"/>
    <property type="project" value="UniProtKB-UniRule"/>
</dbReference>
<comment type="cofactor">
    <cofactor evidence="5">
        <name>[4Fe-4S] cluster</name>
        <dbReference type="ChEBI" id="CHEBI:49883"/>
    </cofactor>
    <text evidence="5">Binds 1 [4Fe-4S] cluster per subunit.</text>
</comment>
<feature type="binding site" evidence="5">
    <location>
        <position position="42"/>
    </location>
    <ligand>
        <name>dimethylallyl diphosphate</name>
        <dbReference type="ChEBI" id="CHEBI:57623"/>
    </ligand>
</feature>
<feature type="binding site" evidence="5">
    <location>
        <position position="42"/>
    </location>
    <ligand>
        <name>(2E)-4-hydroxy-3-methylbut-2-enyl diphosphate</name>
        <dbReference type="ChEBI" id="CHEBI:128753"/>
    </ligand>
</feature>
<evidence type="ECO:0000313" key="7">
    <source>
        <dbReference type="Proteomes" id="UP000007468"/>
    </source>
</evidence>
<feature type="binding site" evidence="5">
    <location>
        <position position="221"/>
    </location>
    <ligand>
        <name>(2E)-4-hydroxy-3-methylbut-2-enyl diphosphate</name>
        <dbReference type="ChEBI" id="CHEBI:128753"/>
    </ligand>
</feature>
<evidence type="ECO:0000313" key="6">
    <source>
        <dbReference type="EMBL" id="ADW16176.1"/>
    </source>
</evidence>
<feature type="binding site" evidence="5">
    <location>
        <position position="263"/>
    </location>
    <ligand>
        <name>(2E)-4-hydroxy-3-methylbut-2-enyl diphosphate</name>
        <dbReference type="ChEBI" id="CHEBI:128753"/>
    </ligand>
</feature>
<comment type="pathway">
    <text evidence="5">Isoprenoid biosynthesis; dimethylallyl diphosphate biosynthesis; dimethylallyl diphosphate from (2E)-4-hydroxy-3-methylbutenyl diphosphate: step 1/1.</text>
</comment>
<keyword evidence="3 5" id="KW-0408">Iron</keyword>
<dbReference type="UniPathway" id="UPA00059">
    <property type="reaction ID" value="UER00105"/>
</dbReference>
<dbReference type="NCBIfam" id="TIGR00216">
    <property type="entry name" value="ispH_lytB"/>
    <property type="match status" value="1"/>
</dbReference>
<keyword evidence="7" id="KW-1185">Reference proteome</keyword>
<dbReference type="CDD" id="cd13944">
    <property type="entry name" value="lytB_ispH"/>
    <property type="match status" value="1"/>
</dbReference>
<keyword evidence="4 5" id="KW-0411">Iron-sulfur</keyword>
<evidence type="ECO:0000256" key="3">
    <source>
        <dbReference type="ARBA" id="ARBA00023004"/>
    </source>
</evidence>
<feature type="active site" description="Proton donor" evidence="5">
    <location>
        <position position="127"/>
    </location>
</feature>
<evidence type="ECO:0000256" key="2">
    <source>
        <dbReference type="ARBA" id="ARBA00022723"/>
    </source>
</evidence>
<feature type="binding site" evidence="5">
    <location>
        <position position="125"/>
    </location>
    <ligand>
        <name>isopentenyl diphosphate</name>
        <dbReference type="ChEBI" id="CHEBI:128769"/>
    </ligand>
</feature>
<feature type="binding site" evidence="5">
    <location>
        <position position="222"/>
    </location>
    <ligand>
        <name>dimethylallyl diphosphate</name>
        <dbReference type="ChEBI" id="CHEBI:57623"/>
    </ligand>
</feature>
<feature type="binding site" evidence="5">
    <location>
        <position position="125"/>
    </location>
    <ligand>
        <name>dimethylallyl diphosphate</name>
        <dbReference type="ChEBI" id="CHEBI:57623"/>
    </ligand>
</feature>
<dbReference type="Pfam" id="PF02401">
    <property type="entry name" value="LYTB"/>
    <property type="match status" value="1"/>
</dbReference>
<evidence type="ECO:0000256" key="5">
    <source>
        <dbReference type="HAMAP-Rule" id="MF_00191"/>
    </source>
</evidence>
<reference evidence="7" key="1">
    <citation type="submission" date="2010-12" db="EMBL/GenBank/DDBJ databases">
        <title>The genome sequence of Filifactor alocis strain ATCC 35896.</title>
        <authorList>
            <consortium name="The Broad Institute Genome Sequencing Platform"/>
            <person name="Ward D."/>
            <person name="Earl A."/>
            <person name="Feldgarden M."/>
            <person name="Young S.K."/>
            <person name="Gargeya S."/>
            <person name="Zeng Q."/>
            <person name="Alvarado L."/>
            <person name="Berlin A."/>
            <person name="Bochicchio J."/>
            <person name="Chapman S.B."/>
            <person name="Chen Z."/>
            <person name="Freedman E."/>
            <person name="Gellesch M."/>
            <person name="Goldberg J."/>
            <person name="Griggs A."/>
            <person name="Gujja S."/>
            <person name="Heilman E."/>
            <person name="Heiman D."/>
            <person name="Howarth C."/>
            <person name="Mehta T."/>
            <person name="Neiman D."/>
            <person name="Pearson M."/>
            <person name="Roberts A."/>
            <person name="Saif S."/>
            <person name="Shea T."/>
            <person name="Shenoy N."/>
            <person name="Sisk P."/>
            <person name="Stolte C."/>
            <person name="Sykes S."/>
            <person name="White J."/>
            <person name="Yandava C."/>
            <person name="Izard J."/>
            <person name="Blanton J.M."/>
            <person name="Baranova O.V."/>
            <person name="Tanner A.C."/>
            <person name="Dewhirst F.E."/>
            <person name="Haas B."/>
            <person name="Nusbaum C."/>
            <person name="Birren B."/>
        </authorList>
    </citation>
    <scope>NUCLEOTIDE SEQUENCE [LARGE SCALE GENOMIC DNA]</scope>
    <source>
        <strain evidence="7">ATCC 35896 / D40 B5</strain>
    </source>
</reference>
<dbReference type="EC" id="1.17.7.4" evidence="5"/>
<comment type="pathway">
    <text evidence="5">Isoprenoid biosynthesis; isopentenyl diphosphate biosynthesis via DXP pathway; isopentenyl diphosphate from 1-deoxy-D-xylulose 5-phosphate: step 6/6.</text>
</comment>
<keyword evidence="5" id="KW-0414">Isoprene biosynthesis</keyword>
<dbReference type="InterPro" id="IPR003451">
    <property type="entry name" value="LytB/IspH"/>
</dbReference>
<feature type="binding site" evidence="5">
    <location>
        <position position="263"/>
    </location>
    <ligand>
        <name>isopentenyl diphosphate</name>
        <dbReference type="ChEBI" id="CHEBI:128769"/>
    </ligand>
</feature>
<keyword evidence="5 6" id="KW-0560">Oxidoreductase</keyword>
<dbReference type="GO" id="GO:0050992">
    <property type="term" value="P:dimethylallyl diphosphate biosynthetic process"/>
    <property type="evidence" value="ECO:0007669"/>
    <property type="project" value="UniProtKB-UniRule"/>
</dbReference>
<feature type="binding site" evidence="5">
    <location>
        <position position="222"/>
    </location>
    <ligand>
        <name>isopentenyl diphosphate</name>
        <dbReference type="ChEBI" id="CHEBI:128769"/>
    </ligand>
</feature>
<dbReference type="HAMAP" id="MF_00191">
    <property type="entry name" value="IspH"/>
    <property type="match status" value="1"/>
</dbReference>
<dbReference type="GO" id="GO:0046872">
    <property type="term" value="F:metal ion binding"/>
    <property type="evidence" value="ECO:0007669"/>
    <property type="project" value="UniProtKB-KW"/>
</dbReference>
<dbReference type="GO" id="GO:0019288">
    <property type="term" value="P:isopentenyl diphosphate biosynthetic process, methylerythritol 4-phosphate pathway"/>
    <property type="evidence" value="ECO:0007669"/>
    <property type="project" value="UniProtKB-UniRule"/>
</dbReference>
<sequence>MKLIVSKKAGYCFGVKRAMDRAEKLLEEKQNVKVVSFGALIHNKQATEKLEEKGLLELNRIEDIPNGSIVIIRSHGLGKHYYEELQDKNCIIEDATCPFVKKIQNIAGENKKKGKKIIIIGDKYHPEIEGINLWAGGDCIIGKDCSDFLFLKGSKESFIVVTQTTFSVEKYQEIKKCLKDNLKDIVFYDTICDATKVRQEDAMKISQEVDVMVVIGGKHSSNTKKLYNLCENICKTFLIETVNDIDEDTIKPYDIIGVTAGASTPDFIINEVVDFIVHIKK</sequence>
<dbReference type="PATRIC" id="fig|546269.5.peg.1240"/>
<feature type="binding site" evidence="5">
    <location>
        <position position="220"/>
    </location>
    <ligand>
        <name>isopentenyl diphosphate</name>
        <dbReference type="ChEBI" id="CHEBI:128769"/>
    </ligand>
</feature>
<feature type="binding site" evidence="5">
    <location>
        <position position="75"/>
    </location>
    <ligand>
        <name>isopentenyl diphosphate</name>
        <dbReference type="ChEBI" id="CHEBI:128769"/>
    </ligand>
</feature>
<feature type="binding site" evidence="5">
    <location>
        <position position="263"/>
    </location>
    <ligand>
        <name>dimethylallyl diphosphate</name>
        <dbReference type="ChEBI" id="CHEBI:57623"/>
    </ligand>
</feature>
<feature type="binding site" evidence="5">
    <location>
        <position position="42"/>
    </location>
    <ligand>
        <name>isopentenyl diphosphate</name>
        <dbReference type="ChEBI" id="CHEBI:128769"/>
    </ligand>
</feature>
<comment type="function">
    <text evidence="5">Catalyzes the conversion of 1-hydroxy-2-methyl-2-(E)-butenyl 4-diphosphate (HMBPP) into a mixture of isopentenyl diphosphate (IPP) and dimethylallyl diphosphate (DMAPP). Acts in the terminal step of the DOXP/MEP pathway for isoprenoid precursor biosynthesis.</text>
</comment>
<feature type="binding site" evidence="5">
    <location>
        <position position="125"/>
    </location>
    <ligand>
        <name>(2E)-4-hydroxy-3-methylbut-2-enyl diphosphate</name>
        <dbReference type="ChEBI" id="CHEBI:128753"/>
    </ligand>
</feature>
<dbReference type="EMBL" id="CP002390">
    <property type="protein sequence ID" value="ADW16176.1"/>
    <property type="molecule type" value="Genomic_DNA"/>
</dbReference>
<dbReference type="UniPathway" id="UPA00056">
    <property type="reaction ID" value="UER00097"/>
</dbReference>
<dbReference type="PANTHER" id="PTHR30426">
    <property type="entry name" value="4-HYDROXY-3-METHYLBUT-2-ENYL DIPHOSPHATE REDUCTASE"/>
    <property type="match status" value="1"/>
</dbReference>
<feature type="binding site" evidence="5">
    <location>
        <position position="75"/>
    </location>
    <ligand>
        <name>dimethylallyl diphosphate</name>
        <dbReference type="ChEBI" id="CHEBI:57623"/>
    </ligand>
</feature>
<comment type="catalytic activity">
    <reaction evidence="5">
        <text>dimethylallyl diphosphate + 2 oxidized [2Fe-2S]-[ferredoxin] + H2O = (2E)-4-hydroxy-3-methylbut-2-enyl diphosphate + 2 reduced [2Fe-2S]-[ferredoxin] + 2 H(+)</text>
        <dbReference type="Rhea" id="RHEA:24825"/>
        <dbReference type="Rhea" id="RHEA-COMP:10000"/>
        <dbReference type="Rhea" id="RHEA-COMP:10001"/>
        <dbReference type="ChEBI" id="CHEBI:15377"/>
        <dbReference type="ChEBI" id="CHEBI:15378"/>
        <dbReference type="ChEBI" id="CHEBI:33737"/>
        <dbReference type="ChEBI" id="CHEBI:33738"/>
        <dbReference type="ChEBI" id="CHEBI:57623"/>
        <dbReference type="ChEBI" id="CHEBI:128753"/>
        <dbReference type="EC" id="1.17.7.4"/>
    </reaction>
</comment>
<dbReference type="KEGG" id="faa:HMPREF0389_01732"/>
<protein>
    <recommendedName>
        <fullName evidence="5">4-hydroxy-3-methylbut-2-enyl diphosphate reductase</fullName>
        <shortName evidence="5">HMBPP reductase</shortName>
        <ecNumber evidence="5">1.17.7.4</ecNumber>
    </recommendedName>
</protein>
<feature type="binding site" evidence="5">
    <location>
        <position position="220"/>
    </location>
    <ligand>
        <name>dimethylallyl diphosphate</name>
        <dbReference type="ChEBI" id="CHEBI:57623"/>
    </ligand>
</feature>
<evidence type="ECO:0000256" key="1">
    <source>
        <dbReference type="ARBA" id="ARBA00022485"/>
    </source>
</evidence>
<feature type="binding site" evidence="5">
    <location>
        <position position="192"/>
    </location>
    <ligand>
        <name>[4Fe-4S] cluster</name>
        <dbReference type="ChEBI" id="CHEBI:49883"/>
    </ligand>
</feature>
<dbReference type="eggNOG" id="COG0761">
    <property type="taxonomic scope" value="Bacteria"/>
</dbReference>
<keyword evidence="2 5" id="KW-0479">Metal-binding</keyword>
<evidence type="ECO:0000256" key="4">
    <source>
        <dbReference type="ARBA" id="ARBA00023014"/>
    </source>
</evidence>
<dbReference type="HOGENOM" id="CLU_027486_0_1_9"/>
<gene>
    <name evidence="5 6" type="primary">ispH</name>
    <name evidence="6" type="ordered locus">HMPREF0389_01732</name>
</gene>
<keyword evidence="1 5" id="KW-0004">4Fe-4S</keyword>